<gene>
    <name evidence="3" type="ORF">B4U79_12964</name>
</gene>
<feature type="region of interest" description="Disordered" evidence="1">
    <location>
        <begin position="261"/>
        <end position="291"/>
    </location>
</feature>
<feature type="transmembrane region" description="Helical" evidence="2">
    <location>
        <begin position="211"/>
        <end position="234"/>
    </location>
</feature>
<dbReference type="GO" id="GO:0006606">
    <property type="term" value="P:protein import into nucleus"/>
    <property type="evidence" value="ECO:0007669"/>
    <property type="project" value="TreeGrafter"/>
</dbReference>
<organism evidence="3 4">
    <name type="scientific">Dinothrombium tinctorium</name>
    <dbReference type="NCBI Taxonomy" id="1965070"/>
    <lineage>
        <taxon>Eukaryota</taxon>
        <taxon>Metazoa</taxon>
        <taxon>Ecdysozoa</taxon>
        <taxon>Arthropoda</taxon>
        <taxon>Chelicerata</taxon>
        <taxon>Arachnida</taxon>
        <taxon>Acari</taxon>
        <taxon>Acariformes</taxon>
        <taxon>Trombidiformes</taxon>
        <taxon>Prostigmata</taxon>
        <taxon>Anystina</taxon>
        <taxon>Parasitengona</taxon>
        <taxon>Trombidioidea</taxon>
        <taxon>Trombidiidae</taxon>
        <taxon>Dinothrombium</taxon>
    </lineage>
</organism>
<keyword evidence="2" id="KW-0472">Membrane</keyword>
<feature type="compositionally biased region" description="Polar residues" evidence="1">
    <location>
        <begin position="281"/>
        <end position="291"/>
    </location>
</feature>
<dbReference type="EMBL" id="NCKU01000445">
    <property type="protein sequence ID" value="RWS15475.1"/>
    <property type="molecule type" value="Genomic_DNA"/>
</dbReference>
<reference evidence="3 4" key="1">
    <citation type="journal article" date="2018" name="Gigascience">
        <title>Genomes of trombidid mites reveal novel predicted allergens and laterally-transferred genes associated with secondary metabolism.</title>
        <authorList>
            <person name="Dong X."/>
            <person name="Chaisiri K."/>
            <person name="Xia D."/>
            <person name="Armstrong S.D."/>
            <person name="Fang Y."/>
            <person name="Donnelly M.J."/>
            <person name="Kadowaki T."/>
            <person name="McGarry J.W."/>
            <person name="Darby A.C."/>
            <person name="Makepeace B.L."/>
        </authorList>
    </citation>
    <scope>NUCLEOTIDE SEQUENCE [LARGE SCALE GENOMIC DNA]</scope>
    <source>
        <strain evidence="3">UoL-WK</strain>
    </source>
</reference>
<dbReference type="GO" id="GO:0005634">
    <property type="term" value="C:nucleus"/>
    <property type="evidence" value="ECO:0007669"/>
    <property type="project" value="TreeGrafter"/>
</dbReference>
<dbReference type="PANTHER" id="PTHR15191">
    <property type="entry name" value="PROTEIN CBG20567"/>
    <property type="match status" value="1"/>
</dbReference>
<dbReference type="AlphaFoldDB" id="A0A443RJN4"/>
<feature type="compositionally biased region" description="Basic and acidic residues" evidence="1">
    <location>
        <begin position="261"/>
        <end position="276"/>
    </location>
</feature>
<dbReference type="InterPro" id="IPR052304">
    <property type="entry name" value="PTTG1IP"/>
</dbReference>
<sequence>MLSAPTLAHNTATAVIIIYYADEFLNLLLNVSPSTDSLNITAYILFHLPIAFTSTVLTSIEPSSTHTTYTTTTATTPTTISPVETCAQHNGSCGDCISIPSCYYCFPTKACLFNPSKTMKSDPRECGQMKDIAYLTCYTNLKSILILVGSLIVETCAQNNGSCGDCISTPNCYFCFPTKACLYNPLKPDPSKCGNLNDIAYLTCYSNLKTVLIVVGSLVGTLLLVVTILCCYCCRKCKRNNANRDWQKWENLRLSRLAGNEERKRERQQRMDEMRAKYGLTTESNKYQRFS</sequence>
<evidence type="ECO:0000313" key="3">
    <source>
        <dbReference type="EMBL" id="RWS15475.1"/>
    </source>
</evidence>
<dbReference type="OrthoDB" id="6513919at2759"/>
<dbReference type="Proteomes" id="UP000285301">
    <property type="component" value="Unassembled WGS sequence"/>
</dbReference>
<comment type="caution">
    <text evidence="3">The sequence shown here is derived from an EMBL/GenBank/DDBJ whole genome shotgun (WGS) entry which is preliminary data.</text>
</comment>
<evidence type="ECO:0000256" key="2">
    <source>
        <dbReference type="SAM" id="Phobius"/>
    </source>
</evidence>
<keyword evidence="4" id="KW-1185">Reference proteome</keyword>
<evidence type="ECO:0000256" key="1">
    <source>
        <dbReference type="SAM" id="MobiDB-lite"/>
    </source>
</evidence>
<dbReference type="PANTHER" id="PTHR15191:SF3">
    <property type="entry name" value="PITUITARY TUMOR-TRANSFORMING GENE PROTEIN-BINDING FACTOR"/>
    <property type="match status" value="1"/>
</dbReference>
<accession>A0A443RJN4</accession>
<protein>
    <submittedName>
        <fullName evidence="3">Pituitary tumor-transforming gene 1 protein-interacting protein-like isoform X2</fullName>
    </submittedName>
</protein>
<keyword evidence="2" id="KW-0812">Transmembrane</keyword>
<keyword evidence="2" id="KW-1133">Transmembrane helix</keyword>
<evidence type="ECO:0000313" key="4">
    <source>
        <dbReference type="Proteomes" id="UP000285301"/>
    </source>
</evidence>
<proteinExistence type="predicted"/>
<dbReference type="GO" id="GO:0005737">
    <property type="term" value="C:cytoplasm"/>
    <property type="evidence" value="ECO:0007669"/>
    <property type="project" value="TreeGrafter"/>
</dbReference>
<name>A0A443RJN4_9ACAR</name>